<dbReference type="EMBL" id="CP097332">
    <property type="protein sequence ID" value="UQX88224.1"/>
    <property type="molecule type" value="Genomic_DNA"/>
</dbReference>
<dbReference type="Proteomes" id="UP001056336">
    <property type="component" value="Chromosome"/>
</dbReference>
<dbReference type="RefSeq" id="WP_249771517.1">
    <property type="nucleotide sequence ID" value="NZ_CP097332.1"/>
</dbReference>
<keyword evidence="2" id="KW-1185">Reference proteome</keyword>
<name>A0ABY4QZF2_9ACTN</name>
<accession>A0ABY4QZF2</accession>
<evidence type="ECO:0000313" key="1">
    <source>
        <dbReference type="EMBL" id="UQX88224.1"/>
    </source>
</evidence>
<organism evidence="1 2">
    <name type="scientific">Jatrophihabitans telluris</name>
    <dbReference type="NCBI Taxonomy" id="2038343"/>
    <lineage>
        <taxon>Bacteria</taxon>
        <taxon>Bacillati</taxon>
        <taxon>Actinomycetota</taxon>
        <taxon>Actinomycetes</taxon>
        <taxon>Jatrophihabitantales</taxon>
        <taxon>Jatrophihabitantaceae</taxon>
        <taxon>Jatrophihabitans</taxon>
    </lineage>
</organism>
<evidence type="ECO:0000313" key="2">
    <source>
        <dbReference type="Proteomes" id="UP001056336"/>
    </source>
</evidence>
<reference evidence="1" key="2">
    <citation type="submission" date="2022-05" db="EMBL/GenBank/DDBJ databases">
        <authorList>
            <person name="Kim J.-S."/>
            <person name="Lee K."/>
            <person name="Suh M."/>
            <person name="Eom M."/>
            <person name="Kim J.-S."/>
            <person name="Kim D.-S."/>
            <person name="Ko S.-H."/>
            <person name="Shin Y."/>
            <person name="Lee J.-S."/>
        </authorList>
    </citation>
    <scope>NUCLEOTIDE SEQUENCE</scope>
    <source>
        <strain evidence="1">N237</strain>
    </source>
</reference>
<proteinExistence type="predicted"/>
<gene>
    <name evidence="1" type="ORF">M6D93_18340</name>
</gene>
<protein>
    <submittedName>
        <fullName evidence="1">Uncharacterized protein</fullName>
    </submittedName>
</protein>
<reference evidence="1" key="1">
    <citation type="journal article" date="2018" name="Int. J. Syst. Evol. Microbiol.">
        <title>Jatrophihabitans telluris sp. nov., isolated from sediment soil of lava forest wetlands and the emended description of the genus Jatrophihabitans.</title>
        <authorList>
            <person name="Lee K.C."/>
            <person name="Suh M.K."/>
            <person name="Eom M.K."/>
            <person name="Kim K.K."/>
            <person name="Kim J.S."/>
            <person name="Kim D.S."/>
            <person name="Ko S.H."/>
            <person name="Shin Y.K."/>
            <person name="Lee J.S."/>
        </authorList>
    </citation>
    <scope>NUCLEOTIDE SEQUENCE</scope>
    <source>
        <strain evidence="1">N237</strain>
    </source>
</reference>
<sequence>MTEKHAAVSGLSALRAAQDRDFGSEGIPMVLALFSVGAPAPTVGDPAVLADGGRIAALLSAVRADAFASQREGDLGCLISSLQATSVIVNGQ</sequence>